<organism evidence="1 2">
    <name type="scientific">Nonomuraea mesophila</name>
    <dbReference type="NCBI Taxonomy" id="2530382"/>
    <lineage>
        <taxon>Bacteria</taxon>
        <taxon>Bacillati</taxon>
        <taxon>Actinomycetota</taxon>
        <taxon>Actinomycetes</taxon>
        <taxon>Streptosporangiales</taxon>
        <taxon>Streptosporangiaceae</taxon>
        <taxon>Nonomuraea</taxon>
    </lineage>
</organism>
<dbReference type="AlphaFoldDB" id="A0A4R5E6I9"/>
<dbReference type="GO" id="GO:0005829">
    <property type="term" value="C:cytosol"/>
    <property type="evidence" value="ECO:0007669"/>
    <property type="project" value="TreeGrafter"/>
</dbReference>
<dbReference type="GO" id="GO:0006281">
    <property type="term" value="P:DNA repair"/>
    <property type="evidence" value="ECO:0007669"/>
    <property type="project" value="TreeGrafter"/>
</dbReference>
<keyword evidence="2" id="KW-1185">Reference proteome</keyword>
<dbReference type="SFLD" id="SFLDS00003">
    <property type="entry name" value="Haloacid_Dehalogenase"/>
    <property type="match status" value="1"/>
</dbReference>
<comment type="caution">
    <text evidence="1">The sequence shown here is derived from an EMBL/GenBank/DDBJ whole genome shotgun (WGS) entry which is preliminary data.</text>
</comment>
<dbReference type="GO" id="GO:0008967">
    <property type="term" value="F:phosphoglycolate phosphatase activity"/>
    <property type="evidence" value="ECO:0007669"/>
    <property type="project" value="TreeGrafter"/>
</dbReference>
<dbReference type="InterPro" id="IPR036412">
    <property type="entry name" value="HAD-like_sf"/>
</dbReference>
<dbReference type="InterPro" id="IPR041492">
    <property type="entry name" value="HAD_2"/>
</dbReference>
<protein>
    <submittedName>
        <fullName evidence="1">HAD family hydrolase</fullName>
    </submittedName>
</protein>
<dbReference type="RefSeq" id="WP_132640783.1">
    <property type="nucleotide sequence ID" value="NZ_SMLD01000237.1"/>
</dbReference>
<proteinExistence type="predicted"/>
<sequence length="229" mass="23959">MALSGVDTVRAVLSKTQCLLLDFDGPICDIFAGLSAATVAANLRATLEAAGASLSPQVRSTDDPLEVFRFSASLSDDLTHLTLRTLTELEVKAAATARSTPGVADLMECARDKGMTIGIVTNNSGAAVATFLDRKRLADRVDYVSARSAADPSLMKPNPHLLNQALIRLNADPSVTLLVGDSTTDIEASKLAGVFAIGYANRPGKAERLTEAGADLIVTSMEELIASLA</sequence>
<reference evidence="1 2" key="1">
    <citation type="submission" date="2019-03" db="EMBL/GenBank/DDBJ databases">
        <title>Draft genome sequences of novel Actinobacteria.</title>
        <authorList>
            <person name="Sahin N."/>
            <person name="Ay H."/>
            <person name="Saygin H."/>
        </authorList>
    </citation>
    <scope>NUCLEOTIDE SEQUENCE [LARGE SCALE GENOMIC DNA]</scope>
    <source>
        <strain evidence="1 2">6K102</strain>
    </source>
</reference>
<dbReference type="NCBIfam" id="TIGR01662">
    <property type="entry name" value="HAD-SF-IIIA"/>
    <property type="match status" value="1"/>
</dbReference>
<dbReference type="NCBIfam" id="TIGR01549">
    <property type="entry name" value="HAD-SF-IA-v1"/>
    <property type="match status" value="1"/>
</dbReference>
<dbReference type="InterPro" id="IPR023214">
    <property type="entry name" value="HAD_sf"/>
</dbReference>
<dbReference type="Pfam" id="PF13419">
    <property type="entry name" value="HAD_2"/>
    <property type="match status" value="1"/>
</dbReference>
<dbReference type="SFLD" id="SFLDG01129">
    <property type="entry name" value="C1.5:_HAD__Beta-PGM__Phosphata"/>
    <property type="match status" value="1"/>
</dbReference>
<dbReference type="InterPro" id="IPR006439">
    <property type="entry name" value="HAD-SF_hydro_IA"/>
</dbReference>
<name>A0A4R5E6I9_9ACTN</name>
<accession>A0A4R5E6I9</accession>
<dbReference type="SUPFAM" id="SSF56784">
    <property type="entry name" value="HAD-like"/>
    <property type="match status" value="1"/>
</dbReference>
<gene>
    <name evidence="1" type="ORF">E1295_44335</name>
</gene>
<dbReference type="PANTHER" id="PTHR43434:SF1">
    <property type="entry name" value="PHOSPHOGLYCOLATE PHOSPHATASE"/>
    <property type="match status" value="1"/>
</dbReference>
<evidence type="ECO:0000313" key="2">
    <source>
        <dbReference type="Proteomes" id="UP000295136"/>
    </source>
</evidence>
<dbReference type="InterPro" id="IPR006549">
    <property type="entry name" value="HAD-SF_hydro_IIIA"/>
</dbReference>
<evidence type="ECO:0000313" key="1">
    <source>
        <dbReference type="EMBL" id="TDE26425.1"/>
    </source>
</evidence>
<keyword evidence="1" id="KW-0378">Hydrolase</keyword>
<dbReference type="Gene3D" id="3.40.50.1000">
    <property type="entry name" value="HAD superfamily/HAD-like"/>
    <property type="match status" value="1"/>
</dbReference>
<dbReference type="PANTHER" id="PTHR43434">
    <property type="entry name" value="PHOSPHOGLYCOLATE PHOSPHATASE"/>
    <property type="match status" value="1"/>
</dbReference>
<dbReference type="EMBL" id="SMLD01000237">
    <property type="protein sequence ID" value="TDE26425.1"/>
    <property type="molecule type" value="Genomic_DNA"/>
</dbReference>
<dbReference type="InterPro" id="IPR050155">
    <property type="entry name" value="HAD-like_hydrolase_sf"/>
</dbReference>
<dbReference type="Proteomes" id="UP000295136">
    <property type="component" value="Unassembled WGS sequence"/>
</dbReference>